<evidence type="ECO:0000256" key="2">
    <source>
        <dbReference type="ARBA" id="ARBA00022723"/>
    </source>
</evidence>
<feature type="transmembrane region" description="Helical" evidence="5">
    <location>
        <begin position="284"/>
        <end position="306"/>
    </location>
</feature>
<keyword evidence="5" id="KW-1133">Transmembrane helix</keyword>
<name>A0A8H8DDB4_9ASCO</name>
<evidence type="ECO:0000256" key="4">
    <source>
        <dbReference type="PIRSR" id="PIRSR000343-2"/>
    </source>
</evidence>
<dbReference type="SUPFAM" id="SSF48613">
    <property type="entry name" value="Heme oxygenase-like"/>
    <property type="match status" value="1"/>
</dbReference>
<dbReference type="GO" id="GO:0006788">
    <property type="term" value="P:heme oxidation"/>
    <property type="evidence" value="ECO:0007669"/>
    <property type="project" value="InterPro"/>
</dbReference>
<keyword evidence="1" id="KW-0349">Heme</keyword>
<reference evidence="6 7" key="1">
    <citation type="submission" date="2020-12" db="EMBL/GenBank/DDBJ databases">
        <title>Effect of drift, selection, and recombination on the evolution of hybrid genomes in Candida yeast pathogens.</title>
        <authorList>
            <person name="Mixao V."/>
            <person name="Ksiezopolska E."/>
            <person name="Saus E."/>
            <person name="Boekhout T."/>
            <person name="Gacser A."/>
            <person name="Gabaldon T."/>
        </authorList>
    </citation>
    <scope>NUCLEOTIDE SEQUENCE [LARGE SCALE GENOMIC DNA]</scope>
    <source>
        <strain evidence="6 7">BP57</strain>
    </source>
</reference>
<keyword evidence="7" id="KW-1185">Reference proteome</keyword>
<evidence type="ECO:0000313" key="7">
    <source>
        <dbReference type="Proteomes" id="UP000669133"/>
    </source>
</evidence>
<evidence type="ECO:0000313" key="6">
    <source>
        <dbReference type="EMBL" id="KAG5421714.1"/>
    </source>
</evidence>
<dbReference type="InterPro" id="IPR002051">
    <property type="entry name" value="Haem_Oase"/>
</dbReference>
<evidence type="ECO:0000256" key="1">
    <source>
        <dbReference type="ARBA" id="ARBA00022617"/>
    </source>
</evidence>
<dbReference type="GeneID" id="93649435"/>
<evidence type="ECO:0000256" key="5">
    <source>
        <dbReference type="SAM" id="Phobius"/>
    </source>
</evidence>
<keyword evidence="2 4" id="KW-0479">Metal-binding</keyword>
<keyword evidence="5" id="KW-0472">Membrane</keyword>
<dbReference type="PANTHER" id="PTHR10720">
    <property type="entry name" value="HEME OXYGENASE"/>
    <property type="match status" value="1"/>
</dbReference>
<keyword evidence="3 4" id="KW-0408">Iron</keyword>
<dbReference type="PIRSF" id="PIRSF000343">
    <property type="entry name" value="Haem_Oase"/>
    <property type="match status" value="1"/>
</dbReference>
<comment type="caution">
    <text evidence="6">The sequence shown here is derived from an EMBL/GenBank/DDBJ whole genome shotgun (WGS) entry which is preliminary data.</text>
</comment>
<evidence type="ECO:0000256" key="3">
    <source>
        <dbReference type="ARBA" id="ARBA00023004"/>
    </source>
</evidence>
<dbReference type="Pfam" id="PF01126">
    <property type="entry name" value="Heme_oxygenase"/>
    <property type="match status" value="1"/>
</dbReference>
<keyword evidence="5" id="KW-0812">Transmembrane</keyword>
<feature type="transmembrane region" description="Helical" evidence="5">
    <location>
        <begin position="168"/>
        <end position="188"/>
    </location>
</feature>
<dbReference type="PANTHER" id="PTHR10720:SF0">
    <property type="entry name" value="HEME OXYGENASE"/>
    <property type="match status" value="1"/>
</dbReference>
<dbReference type="CDD" id="cd19165">
    <property type="entry name" value="HemeO"/>
    <property type="match status" value="1"/>
</dbReference>
<feature type="binding site" description="axial binding residue" evidence="4">
    <location>
        <position position="60"/>
    </location>
    <ligand>
        <name>heme b</name>
        <dbReference type="ChEBI" id="CHEBI:60344"/>
    </ligand>
    <ligandPart>
        <name>Fe</name>
        <dbReference type="ChEBI" id="CHEBI:18248"/>
    </ligandPart>
</feature>
<accession>A0A8H8DDB4</accession>
<dbReference type="Gene3D" id="1.20.910.10">
    <property type="entry name" value="Heme oxygenase-like"/>
    <property type="match status" value="1"/>
</dbReference>
<gene>
    <name evidence="6" type="ORF">I9W82_000806</name>
</gene>
<dbReference type="InterPro" id="IPR016053">
    <property type="entry name" value="Haem_Oase-like"/>
</dbReference>
<dbReference type="InterPro" id="IPR016084">
    <property type="entry name" value="Haem_Oase-like_multi-hlx"/>
</dbReference>
<dbReference type="GO" id="GO:0046872">
    <property type="term" value="F:metal ion binding"/>
    <property type="evidence" value="ECO:0007669"/>
    <property type="project" value="UniProtKB-KW"/>
</dbReference>
<proteinExistence type="predicted"/>
<organism evidence="6 7">
    <name type="scientific">Candida metapsilosis</name>
    <dbReference type="NCBI Taxonomy" id="273372"/>
    <lineage>
        <taxon>Eukaryota</taxon>
        <taxon>Fungi</taxon>
        <taxon>Dikarya</taxon>
        <taxon>Ascomycota</taxon>
        <taxon>Saccharomycotina</taxon>
        <taxon>Pichiomycetes</taxon>
        <taxon>Debaryomycetaceae</taxon>
        <taxon>Candida/Lodderomyces clade</taxon>
        <taxon>Candida</taxon>
    </lineage>
</organism>
<dbReference type="Proteomes" id="UP000669133">
    <property type="component" value="Unassembled WGS sequence"/>
</dbReference>
<dbReference type="AlphaFoldDB" id="A0A8H8DDB4"/>
<dbReference type="GO" id="GO:0004392">
    <property type="term" value="F:heme oxygenase (decyclizing) activity"/>
    <property type="evidence" value="ECO:0007669"/>
    <property type="project" value="InterPro"/>
</dbReference>
<dbReference type="RefSeq" id="XP_067550830.1">
    <property type="nucleotide sequence ID" value="XM_067695210.1"/>
</dbReference>
<dbReference type="OrthoDB" id="652091at2759"/>
<protein>
    <submittedName>
        <fullName evidence="6">HMX1</fullName>
    </submittedName>
</protein>
<dbReference type="EMBL" id="JAEOAQ010000001">
    <property type="protein sequence ID" value="KAG5421714.1"/>
    <property type="molecule type" value="Genomic_DNA"/>
</dbReference>
<sequence length="314" mass="36601">MSATVTLPSSQRDLSMTNMEAIKLSTTGATTKLAQHEIIPTKRDVGALANRINLETRSLHDKVDKMVSLKMAIALRNYKVYRQGLQAFYHIFASIEQALNYQFEQQPDSQWTEMLKQVWKPEVARASRAEQDLLFFYDDNREKFINAKMPQQIKFANHIIEATKEKPYLLFAYLHVMYLALFAGGRLMRSSFAKATGFYPKKDGLKHEDIIKMGFNFFNFDVTDENLLRIIYKRDYELVTRNGLTEDQKLEVIEESKYIFEQNAQCLSELEAYNMEKIHGTWTYMVLTKGYIAIYAIIAIIVLLYLQRFVNNFV</sequence>